<proteinExistence type="predicted"/>
<name>A0A7S1K4Y5_9ALVE</name>
<dbReference type="EMBL" id="HBGB01029250">
    <property type="protein sequence ID" value="CAD9062032.1"/>
    <property type="molecule type" value="Transcribed_RNA"/>
</dbReference>
<feature type="region of interest" description="Disordered" evidence="1">
    <location>
        <begin position="80"/>
        <end position="100"/>
    </location>
</feature>
<evidence type="ECO:0000256" key="1">
    <source>
        <dbReference type="SAM" id="MobiDB-lite"/>
    </source>
</evidence>
<accession>A0A7S1K4Y5</accession>
<reference evidence="2" key="1">
    <citation type="submission" date="2021-01" db="EMBL/GenBank/DDBJ databases">
        <authorList>
            <person name="Corre E."/>
            <person name="Pelletier E."/>
            <person name="Niang G."/>
            <person name="Scheremetjew M."/>
            <person name="Finn R."/>
            <person name="Kale V."/>
            <person name="Holt S."/>
            <person name="Cochrane G."/>
            <person name="Meng A."/>
            <person name="Brown T."/>
            <person name="Cohen L."/>
        </authorList>
    </citation>
    <scope>NUCLEOTIDE SEQUENCE</scope>
    <source>
        <strain evidence="2">CCMP3346</strain>
    </source>
</reference>
<organism evidence="2">
    <name type="scientific">Vitrella brassicaformis</name>
    <dbReference type="NCBI Taxonomy" id="1169539"/>
    <lineage>
        <taxon>Eukaryota</taxon>
        <taxon>Sar</taxon>
        <taxon>Alveolata</taxon>
        <taxon>Colpodellida</taxon>
        <taxon>Vitrellaceae</taxon>
        <taxon>Vitrella</taxon>
    </lineage>
</organism>
<protein>
    <submittedName>
        <fullName evidence="2">Uncharacterized protein</fullName>
    </submittedName>
</protein>
<dbReference type="AlphaFoldDB" id="A0A7S1K4Y5"/>
<evidence type="ECO:0000313" key="2">
    <source>
        <dbReference type="EMBL" id="CAD9062032.1"/>
    </source>
</evidence>
<gene>
    <name evidence="2" type="ORF">VBRA1451_LOCUS17102</name>
</gene>
<feature type="compositionally biased region" description="Basic and acidic residues" evidence="1">
    <location>
        <begin position="44"/>
        <end position="63"/>
    </location>
</feature>
<sequence length="100" mass="10845">MVIIGKNSHTIERRTPRASDEGVSPCQPPLSLPASSTALPPRTGEFRQKPNTPERDGSAVDDAGRDVIDEIKIQCLSSTPHNEIGRCTSTQPHKQTQLTS</sequence>
<feature type="region of interest" description="Disordered" evidence="1">
    <location>
        <begin position="1"/>
        <end position="63"/>
    </location>
</feature>
<feature type="compositionally biased region" description="Basic and acidic residues" evidence="1">
    <location>
        <begin position="9"/>
        <end position="20"/>
    </location>
</feature>